<comment type="similarity">
    <text evidence="4">Belongs to the IWR1/SLC7A6OS family.</text>
</comment>
<evidence type="ECO:0000256" key="8">
    <source>
        <dbReference type="ARBA" id="ARBA00022927"/>
    </source>
</evidence>
<dbReference type="PANTHER" id="PTHR31196:SF2">
    <property type="entry name" value="RNA POLYMERASE II NUCLEAR LOCALIZATION PROTEIN SLC7A6OS-RELATED"/>
    <property type="match status" value="1"/>
</dbReference>
<evidence type="ECO:0000256" key="7">
    <source>
        <dbReference type="ARBA" id="ARBA00022490"/>
    </source>
</evidence>
<dbReference type="PANTHER" id="PTHR31196">
    <property type="entry name" value="RNA POLYMERASE II NUCLEAR LOCALIZATION PROTEIN SLC7A6OS-RELATED"/>
    <property type="match status" value="1"/>
</dbReference>
<evidence type="ECO:0000256" key="4">
    <source>
        <dbReference type="ARBA" id="ARBA00010218"/>
    </source>
</evidence>
<evidence type="ECO:0000256" key="2">
    <source>
        <dbReference type="ARBA" id="ARBA00004123"/>
    </source>
</evidence>
<keyword evidence="9" id="KW-0539">Nucleus</keyword>
<name>A0A9P0CEC7_9CUCU</name>
<feature type="compositionally biased region" description="Acidic residues" evidence="10">
    <location>
        <begin position="191"/>
        <end position="200"/>
    </location>
</feature>
<dbReference type="Proteomes" id="UP001153636">
    <property type="component" value="Chromosome 1"/>
</dbReference>
<keyword evidence="7" id="KW-0963">Cytoplasm</keyword>
<dbReference type="GO" id="GO:0005737">
    <property type="term" value="C:cytoplasm"/>
    <property type="evidence" value="ECO:0007669"/>
    <property type="project" value="UniProtKB-SubCell"/>
</dbReference>
<evidence type="ECO:0000256" key="3">
    <source>
        <dbReference type="ARBA" id="ARBA00004496"/>
    </source>
</evidence>
<evidence type="ECO:0000256" key="6">
    <source>
        <dbReference type="ARBA" id="ARBA00022448"/>
    </source>
</evidence>
<dbReference type="OrthoDB" id="6255506at2759"/>
<feature type="region of interest" description="Disordered" evidence="10">
    <location>
        <begin position="181"/>
        <end position="213"/>
    </location>
</feature>
<evidence type="ECO:0000313" key="12">
    <source>
        <dbReference type="EMBL" id="CAH1098518.1"/>
    </source>
</evidence>
<reference evidence="12" key="1">
    <citation type="submission" date="2022-01" db="EMBL/GenBank/DDBJ databases">
        <authorList>
            <person name="King R."/>
        </authorList>
    </citation>
    <scope>NUCLEOTIDE SEQUENCE</scope>
</reference>
<comment type="subcellular location">
    <subcellularLocation>
        <location evidence="3">Cytoplasm</location>
    </subcellularLocation>
    <subcellularLocation>
        <location evidence="2">Nucleus</location>
    </subcellularLocation>
</comment>
<protein>
    <recommendedName>
        <fullName evidence="5">Probable RNA polymerase II nuclear localization protein SLC7A6OS</fullName>
    </recommendedName>
</protein>
<gene>
    <name evidence="12" type="ORF">PSYICH_LOCUS482</name>
</gene>
<evidence type="ECO:0000256" key="5">
    <source>
        <dbReference type="ARBA" id="ARBA00017036"/>
    </source>
</evidence>
<evidence type="ECO:0000256" key="1">
    <source>
        <dbReference type="ARBA" id="ARBA00003202"/>
    </source>
</evidence>
<dbReference type="Pfam" id="PF08574">
    <property type="entry name" value="Iwr1"/>
    <property type="match status" value="1"/>
</dbReference>
<evidence type="ECO:0000313" key="13">
    <source>
        <dbReference type="Proteomes" id="UP001153636"/>
    </source>
</evidence>
<dbReference type="GO" id="GO:0032502">
    <property type="term" value="P:developmental process"/>
    <property type="evidence" value="ECO:0007669"/>
    <property type="project" value="TreeGrafter"/>
</dbReference>
<dbReference type="GO" id="GO:0005634">
    <property type="term" value="C:nucleus"/>
    <property type="evidence" value="ECO:0007669"/>
    <property type="project" value="UniProtKB-SubCell"/>
</dbReference>
<dbReference type="InterPro" id="IPR040218">
    <property type="entry name" value="SLC7A6OS"/>
</dbReference>
<feature type="domain" description="Transcription factor Iwr1" evidence="11">
    <location>
        <begin position="148"/>
        <end position="213"/>
    </location>
</feature>
<proteinExistence type="inferred from homology"/>
<comment type="function">
    <text evidence="1">Directs RNA polymerase II nuclear import.</text>
</comment>
<dbReference type="GO" id="GO:0015031">
    <property type="term" value="P:protein transport"/>
    <property type="evidence" value="ECO:0007669"/>
    <property type="project" value="UniProtKB-KW"/>
</dbReference>
<keyword evidence="13" id="KW-1185">Reference proteome</keyword>
<sequence>MAAIIRVKRCLDEDPLDTFILKCKKRKVDLDSTTDDSAIEDISTAVLKFAGTIKEDENILAHLKDKKLPDPEELKTNFKRHTVNLTDKLRLEHQEASKNSRYKIVNFFRSPSLDTSNKDKEVTILDVETDINQNDANTANKNSEADSRYVYDLYYTNSDFGEAQLEDYVSIYPLNDPLITGSTRDNGINDSDSEDSEDSNAECNWRNDYPDEDDMESINEDDMVKAMKNVELEDLSSDSEEEKFVYSVDSDGEYQDALDDNDVSKFGKKYAAFKAKHKGVETTSFKNDLYFGDIDEDEYYY</sequence>
<evidence type="ECO:0000256" key="10">
    <source>
        <dbReference type="SAM" id="MobiDB-lite"/>
    </source>
</evidence>
<accession>A0A9P0CEC7</accession>
<dbReference type="EMBL" id="OV651813">
    <property type="protein sequence ID" value="CAH1098518.1"/>
    <property type="molecule type" value="Genomic_DNA"/>
</dbReference>
<dbReference type="InterPro" id="IPR013883">
    <property type="entry name" value="TF_Iwr1_dom"/>
</dbReference>
<evidence type="ECO:0000256" key="9">
    <source>
        <dbReference type="ARBA" id="ARBA00023242"/>
    </source>
</evidence>
<organism evidence="12 13">
    <name type="scientific">Psylliodes chrysocephalus</name>
    <dbReference type="NCBI Taxonomy" id="3402493"/>
    <lineage>
        <taxon>Eukaryota</taxon>
        <taxon>Metazoa</taxon>
        <taxon>Ecdysozoa</taxon>
        <taxon>Arthropoda</taxon>
        <taxon>Hexapoda</taxon>
        <taxon>Insecta</taxon>
        <taxon>Pterygota</taxon>
        <taxon>Neoptera</taxon>
        <taxon>Endopterygota</taxon>
        <taxon>Coleoptera</taxon>
        <taxon>Polyphaga</taxon>
        <taxon>Cucujiformia</taxon>
        <taxon>Chrysomeloidea</taxon>
        <taxon>Chrysomelidae</taxon>
        <taxon>Galerucinae</taxon>
        <taxon>Alticini</taxon>
        <taxon>Psylliodes</taxon>
    </lineage>
</organism>
<dbReference type="AlphaFoldDB" id="A0A9P0CEC7"/>
<keyword evidence="6" id="KW-0813">Transport</keyword>
<evidence type="ECO:0000259" key="11">
    <source>
        <dbReference type="Pfam" id="PF08574"/>
    </source>
</evidence>
<keyword evidence="8" id="KW-0653">Protein transport</keyword>